<dbReference type="AlphaFoldDB" id="B0E355"/>
<proteinExistence type="predicted"/>
<gene>
    <name evidence="1" type="ORF">LACBIDRAFT_335706</name>
</gene>
<dbReference type="KEGG" id="lbc:LACBIDRAFT_335706"/>
<dbReference type="EMBL" id="DS547206">
    <property type="protein sequence ID" value="EDQ98725.1"/>
    <property type="molecule type" value="Genomic_DNA"/>
</dbReference>
<accession>B0E355</accession>
<dbReference type="RefSeq" id="XP_001890623.1">
    <property type="nucleotide sequence ID" value="XM_001890588.1"/>
</dbReference>
<protein>
    <submittedName>
        <fullName evidence="1">Predicted protein</fullName>
    </submittedName>
</protein>
<evidence type="ECO:0000313" key="1">
    <source>
        <dbReference type="EMBL" id="EDQ98725.1"/>
    </source>
</evidence>
<organism evidence="2">
    <name type="scientific">Laccaria bicolor (strain S238N-H82 / ATCC MYA-4686)</name>
    <name type="common">Bicoloured deceiver</name>
    <name type="synonym">Laccaria laccata var. bicolor</name>
    <dbReference type="NCBI Taxonomy" id="486041"/>
    <lineage>
        <taxon>Eukaryota</taxon>
        <taxon>Fungi</taxon>
        <taxon>Dikarya</taxon>
        <taxon>Basidiomycota</taxon>
        <taxon>Agaricomycotina</taxon>
        <taxon>Agaricomycetes</taxon>
        <taxon>Agaricomycetidae</taxon>
        <taxon>Agaricales</taxon>
        <taxon>Agaricineae</taxon>
        <taxon>Hydnangiaceae</taxon>
        <taxon>Laccaria</taxon>
    </lineage>
</organism>
<reference evidence="1 2" key="1">
    <citation type="journal article" date="2008" name="Nature">
        <title>The genome of Laccaria bicolor provides insights into mycorrhizal symbiosis.</title>
        <authorList>
            <person name="Martin F."/>
            <person name="Aerts A."/>
            <person name="Ahren D."/>
            <person name="Brun A."/>
            <person name="Danchin E.G.J."/>
            <person name="Duchaussoy F."/>
            <person name="Gibon J."/>
            <person name="Kohler A."/>
            <person name="Lindquist E."/>
            <person name="Pereda V."/>
            <person name="Salamov A."/>
            <person name="Shapiro H.J."/>
            <person name="Wuyts J."/>
            <person name="Blaudez D."/>
            <person name="Buee M."/>
            <person name="Brokstein P."/>
            <person name="Canbaeck B."/>
            <person name="Cohen D."/>
            <person name="Courty P.E."/>
            <person name="Coutinho P.M."/>
            <person name="Delaruelle C."/>
            <person name="Detter J.C."/>
            <person name="Deveau A."/>
            <person name="DiFazio S."/>
            <person name="Duplessis S."/>
            <person name="Fraissinet-Tachet L."/>
            <person name="Lucic E."/>
            <person name="Frey-Klett P."/>
            <person name="Fourrey C."/>
            <person name="Feussner I."/>
            <person name="Gay G."/>
            <person name="Grimwood J."/>
            <person name="Hoegger P.J."/>
            <person name="Jain P."/>
            <person name="Kilaru S."/>
            <person name="Labbe J."/>
            <person name="Lin Y.C."/>
            <person name="Legue V."/>
            <person name="Le Tacon F."/>
            <person name="Marmeisse R."/>
            <person name="Melayah D."/>
            <person name="Montanini B."/>
            <person name="Muratet M."/>
            <person name="Nehls U."/>
            <person name="Niculita-Hirzel H."/>
            <person name="Oudot-Le Secq M.P."/>
            <person name="Peter M."/>
            <person name="Quesneville H."/>
            <person name="Rajashekar B."/>
            <person name="Reich M."/>
            <person name="Rouhier N."/>
            <person name="Schmutz J."/>
            <person name="Yin T."/>
            <person name="Chalot M."/>
            <person name="Henrissat B."/>
            <person name="Kuees U."/>
            <person name="Lucas S."/>
            <person name="Van de Peer Y."/>
            <person name="Podila G.K."/>
            <person name="Polle A."/>
            <person name="Pukkila P.J."/>
            <person name="Richardson P.M."/>
            <person name="Rouze P."/>
            <person name="Sanders I.R."/>
            <person name="Stajich J.E."/>
            <person name="Tunlid A."/>
            <person name="Tuskan G."/>
            <person name="Grigoriev I.V."/>
        </authorList>
    </citation>
    <scope>NUCLEOTIDE SEQUENCE [LARGE SCALE GENOMIC DNA]</scope>
    <source>
        <strain evidence="2">S238N-H82 / ATCC MYA-4686</strain>
    </source>
</reference>
<sequence>MMMKGSCSPFGFVGQVAVSGLTILKPELFAKLQAGSGPAQAQAMAHGLKSKNMDKQTIQQQILHKYASVKCCTPLITAKFFSHRVRTIGNVKVEACHPETLHENGVNFANAVANVAWNKNKVVSFSFSFIKPSRHELLRGVPPIFEAMAQGFMHHEPELWALLGLVNGPRRPGFGTACPGWLTALGRARHITNDHMPSEFQQTCEQFFVTLKSHH</sequence>
<dbReference type="InParanoid" id="B0E355"/>
<name>B0E355_LACBS</name>
<dbReference type="HOGENOM" id="CLU_1283444_0_0_1"/>
<evidence type="ECO:0000313" key="2">
    <source>
        <dbReference type="Proteomes" id="UP000001194"/>
    </source>
</evidence>
<keyword evidence="2" id="KW-1185">Reference proteome</keyword>
<dbReference type="Proteomes" id="UP000001194">
    <property type="component" value="Unassembled WGS sequence"/>
</dbReference>
<dbReference type="GeneID" id="6086279"/>